<evidence type="ECO:0000313" key="6">
    <source>
        <dbReference type="EMBL" id="MBB3096823.1"/>
    </source>
</evidence>
<evidence type="ECO:0000256" key="2">
    <source>
        <dbReference type="ARBA" id="ARBA00023125"/>
    </source>
</evidence>
<keyword evidence="1" id="KW-0805">Transcription regulation</keyword>
<keyword evidence="2 4" id="KW-0238">DNA-binding</keyword>
<keyword evidence="7" id="KW-1185">Reference proteome</keyword>
<dbReference type="PANTHER" id="PTHR30055:SF238">
    <property type="entry name" value="MYCOFACTOCIN BIOSYNTHESIS TRANSCRIPTIONAL REGULATOR MFTR-RELATED"/>
    <property type="match status" value="1"/>
</dbReference>
<dbReference type="InterPro" id="IPR041347">
    <property type="entry name" value="MftR_C"/>
</dbReference>
<dbReference type="Pfam" id="PF00440">
    <property type="entry name" value="TetR_N"/>
    <property type="match status" value="1"/>
</dbReference>
<proteinExistence type="predicted"/>
<dbReference type="PRINTS" id="PR00455">
    <property type="entry name" value="HTHTETR"/>
</dbReference>
<feature type="DNA-binding region" description="H-T-H motif" evidence="4">
    <location>
        <begin position="34"/>
        <end position="53"/>
    </location>
</feature>
<evidence type="ECO:0000259" key="5">
    <source>
        <dbReference type="PROSITE" id="PS50977"/>
    </source>
</evidence>
<dbReference type="GO" id="GO:0000976">
    <property type="term" value="F:transcription cis-regulatory region binding"/>
    <property type="evidence" value="ECO:0007669"/>
    <property type="project" value="TreeGrafter"/>
</dbReference>
<protein>
    <submittedName>
        <fullName evidence="6">AcrR family transcriptional regulator</fullName>
    </submittedName>
</protein>
<evidence type="ECO:0000256" key="3">
    <source>
        <dbReference type="ARBA" id="ARBA00023163"/>
    </source>
</evidence>
<accession>A0A7W5AIC3</accession>
<name>A0A7W5AIC3_9ACTN</name>
<evidence type="ECO:0000256" key="1">
    <source>
        <dbReference type="ARBA" id="ARBA00023015"/>
    </source>
</evidence>
<evidence type="ECO:0000256" key="4">
    <source>
        <dbReference type="PROSITE-ProRule" id="PRU00335"/>
    </source>
</evidence>
<keyword evidence="3" id="KW-0804">Transcription</keyword>
<dbReference type="GO" id="GO:0003700">
    <property type="term" value="F:DNA-binding transcription factor activity"/>
    <property type="evidence" value="ECO:0007669"/>
    <property type="project" value="TreeGrafter"/>
</dbReference>
<feature type="domain" description="HTH tetR-type" evidence="5">
    <location>
        <begin position="11"/>
        <end position="71"/>
    </location>
</feature>
<dbReference type="Gene3D" id="1.10.357.10">
    <property type="entry name" value="Tetracycline Repressor, domain 2"/>
    <property type="match status" value="1"/>
</dbReference>
<sequence length="196" mass="21350">MTNGLRERKKAKTRAAIREHALRLFEEQGYAATTVDQIADAAEVSPSTFFRYFPSKEDVVLVDDVDAVVVGAIRAQPAGIAPVTVIRRAMREAFANLSPQQWELERRRQRLVLAVPELRVRVLHQMTEAIDLVAGAIAERAGLPSDDFSARVVAGAAIGAMLAVLPTAYYADGVQPGDFDRVEQALTLLENGLPLG</sequence>
<gene>
    <name evidence="6" type="ORF">FHR83_004497</name>
</gene>
<dbReference type="SUPFAM" id="SSF46689">
    <property type="entry name" value="Homeodomain-like"/>
    <property type="match status" value="1"/>
</dbReference>
<dbReference type="PROSITE" id="PS50977">
    <property type="entry name" value="HTH_TETR_2"/>
    <property type="match status" value="1"/>
</dbReference>
<dbReference type="Gene3D" id="1.10.10.60">
    <property type="entry name" value="Homeodomain-like"/>
    <property type="match status" value="1"/>
</dbReference>
<dbReference type="InterPro" id="IPR001647">
    <property type="entry name" value="HTH_TetR"/>
</dbReference>
<dbReference type="AlphaFoldDB" id="A0A7W5AIC3"/>
<reference evidence="6 7" key="1">
    <citation type="submission" date="2020-08" db="EMBL/GenBank/DDBJ databases">
        <title>Genomic Encyclopedia of Type Strains, Phase III (KMG-III): the genomes of soil and plant-associated and newly described type strains.</title>
        <authorList>
            <person name="Whitman W."/>
        </authorList>
    </citation>
    <scope>NUCLEOTIDE SEQUENCE [LARGE SCALE GENOMIC DNA]</scope>
    <source>
        <strain evidence="6 7">CECT 3287</strain>
    </source>
</reference>
<dbReference type="RefSeq" id="WP_183222255.1">
    <property type="nucleotide sequence ID" value="NZ_BMPW01000026.1"/>
</dbReference>
<dbReference type="Proteomes" id="UP000590749">
    <property type="component" value="Unassembled WGS sequence"/>
</dbReference>
<dbReference type="EMBL" id="JACHXF010000009">
    <property type="protein sequence ID" value="MBB3096823.1"/>
    <property type="molecule type" value="Genomic_DNA"/>
</dbReference>
<dbReference type="InterPro" id="IPR050109">
    <property type="entry name" value="HTH-type_TetR-like_transc_reg"/>
</dbReference>
<organism evidence="6 7">
    <name type="scientific">Actinoplanes campanulatus</name>
    <dbReference type="NCBI Taxonomy" id="113559"/>
    <lineage>
        <taxon>Bacteria</taxon>
        <taxon>Bacillati</taxon>
        <taxon>Actinomycetota</taxon>
        <taxon>Actinomycetes</taxon>
        <taxon>Micromonosporales</taxon>
        <taxon>Micromonosporaceae</taxon>
        <taxon>Actinoplanes</taxon>
    </lineage>
</organism>
<evidence type="ECO:0000313" key="7">
    <source>
        <dbReference type="Proteomes" id="UP000590749"/>
    </source>
</evidence>
<dbReference type="Pfam" id="PF17754">
    <property type="entry name" value="TetR_C_14"/>
    <property type="match status" value="1"/>
</dbReference>
<dbReference type="InterPro" id="IPR009057">
    <property type="entry name" value="Homeodomain-like_sf"/>
</dbReference>
<comment type="caution">
    <text evidence="6">The sequence shown here is derived from an EMBL/GenBank/DDBJ whole genome shotgun (WGS) entry which is preliminary data.</text>
</comment>
<dbReference type="PANTHER" id="PTHR30055">
    <property type="entry name" value="HTH-TYPE TRANSCRIPTIONAL REGULATOR RUTR"/>
    <property type="match status" value="1"/>
</dbReference>